<accession>A0A7X2ZE36</accession>
<evidence type="ECO:0000313" key="1">
    <source>
        <dbReference type="EMBL" id="MUG73243.1"/>
    </source>
</evidence>
<name>A0A7X2ZE36_9BACL</name>
<dbReference type="Gene3D" id="1.10.150.240">
    <property type="entry name" value="Putative phosphatase, domain 2"/>
    <property type="match status" value="1"/>
</dbReference>
<dbReference type="EMBL" id="WNZX01000023">
    <property type="protein sequence ID" value="MUG73243.1"/>
    <property type="molecule type" value="Genomic_DNA"/>
</dbReference>
<dbReference type="SUPFAM" id="SSF56784">
    <property type="entry name" value="HAD-like"/>
    <property type="match status" value="1"/>
</dbReference>
<sequence>MEENRPRFRGQLILFDLDDTLFDYASTWHAALVRTFSVYGPTAGLNPEEVTRRFLGVNDRLYGEYERGGYGSRPPCMSR</sequence>
<dbReference type="RefSeq" id="WP_054797856.1">
    <property type="nucleotide sequence ID" value="NZ_JARTHJ010000103.1"/>
</dbReference>
<dbReference type="AlphaFoldDB" id="A0A7X2ZE36"/>
<reference evidence="1 2" key="1">
    <citation type="submission" date="2019-11" db="EMBL/GenBank/DDBJ databases">
        <title>Draft genome sequences of five Paenibacillus species of dairy origin.</title>
        <authorList>
            <person name="Olajide A.M."/>
            <person name="Chen S."/>
            <person name="Lapointe G."/>
        </authorList>
    </citation>
    <scope>NUCLEOTIDE SEQUENCE [LARGE SCALE GENOMIC DNA]</scope>
    <source>
        <strain evidence="1 2">2CS3</strain>
    </source>
</reference>
<evidence type="ECO:0008006" key="3">
    <source>
        <dbReference type="Google" id="ProtNLM"/>
    </source>
</evidence>
<proteinExistence type="predicted"/>
<gene>
    <name evidence="1" type="ORF">GNP93_21660</name>
</gene>
<dbReference type="Gene3D" id="3.40.50.1000">
    <property type="entry name" value="HAD superfamily/HAD-like"/>
    <property type="match status" value="1"/>
</dbReference>
<dbReference type="InterPro" id="IPR036412">
    <property type="entry name" value="HAD-like_sf"/>
</dbReference>
<protein>
    <recommendedName>
        <fullName evidence="3">HAD family hydrolase</fullName>
    </recommendedName>
</protein>
<comment type="caution">
    <text evidence="1">The sequence shown here is derived from an EMBL/GenBank/DDBJ whole genome shotgun (WGS) entry which is preliminary data.</text>
</comment>
<dbReference type="Proteomes" id="UP000450917">
    <property type="component" value="Unassembled WGS sequence"/>
</dbReference>
<keyword evidence="2" id="KW-1185">Reference proteome</keyword>
<organism evidence="1 2">
    <name type="scientific">Paenibacillus validus</name>
    <dbReference type="NCBI Taxonomy" id="44253"/>
    <lineage>
        <taxon>Bacteria</taxon>
        <taxon>Bacillati</taxon>
        <taxon>Bacillota</taxon>
        <taxon>Bacilli</taxon>
        <taxon>Bacillales</taxon>
        <taxon>Paenibacillaceae</taxon>
        <taxon>Paenibacillus</taxon>
    </lineage>
</organism>
<dbReference type="InterPro" id="IPR023214">
    <property type="entry name" value="HAD_sf"/>
</dbReference>
<dbReference type="InterPro" id="IPR023198">
    <property type="entry name" value="PGP-like_dom2"/>
</dbReference>
<evidence type="ECO:0000313" key="2">
    <source>
        <dbReference type="Proteomes" id="UP000450917"/>
    </source>
</evidence>